<evidence type="ECO:0000256" key="5">
    <source>
        <dbReference type="ARBA" id="ARBA00023004"/>
    </source>
</evidence>
<dbReference type="SUPFAM" id="SSF46626">
    <property type="entry name" value="Cytochrome c"/>
    <property type="match status" value="1"/>
</dbReference>
<dbReference type="PRINTS" id="PR00604">
    <property type="entry name" value="CYTCHRMECIAB"/>
</dbReference>
<evidence type="ECO:0000256" key="6">
    <source>
        <dbReference type="PROSITE-ProRule" id="PRU00433"/>
    </source>
</evidence>
<evidence type="ECO:0000256" key="7">
    <source>
        <dbReference type="SAM" id="SignalP"/>
    </source>
</evidence>
<evidence type="ECO:0000256" key="2">
    <source>
        <dbReference type="ARBA" id="ARBA00022617"/>
    </source>
</evidence>
<accession>A0A1N7P7L6</accession>
<reference evidence="10" key="1">
    <citation type="submission" date="2017-01" db="EMBL/GenBank/DDBJ databases">
        <authorList>
            <person name="Varghese N."/>
            <person name="Submissions S."/>
        </authorList>
    </citation>
    <scope>NUCLEOTIDE SEQUENCE [LARGE SCALE GENOMIC DNA]</scope>
    <source>
        <strain evidence="10">DSM 29430</strain>
    </source>
</reference>
<evidence type="ECO:0000313" key="9">
    <source>
        <dbReference type="EMBL" id="SIT06429.1"/>
    </source>
</evidence>
<evidence type="ECO:0000313" key="10">
    <source>
        <dbReference type="Proteomes" id="UP000186684"/>
    </source>
</evidence>
<dbReference type="InterPro" id="IPR002327">
    <property type="entry name" value="Cyt_c_1A/1B"/>
</dbReference>
<dbReference type="OrthoDB" id="9805828at2"/>
<keyword evidence="2 6" id="KW-0349">Heme</keyword>
<keyword evidence="1" id="KW-0813">Transport</keyword>
<evidence type="ECO:0000256" key="3">
    <source>
        <dbReference type="ARBA" id="ARBA00022723"/>
    </source>
</evidence>
<dbReference type="GO" id="GO:0020037">
    <property type="term" value="F:heme binding"/>
    <property type="evidence" value="ECO:0007669"/>
    <property type="project" value="InterPro"/>
</dbReference>
<evidence type="ECO:0000256" key="4">
    <source>
        <dbReference type="ARBA" id="ARBA00022982"/>
    </source>
</evidence>
<feature type="domain" description="Cytochrome c" evidence="8">
    <location>
        <begin position="35"/>
        <end position="138"/>
    </location>
</feature>
<dbReference type="GO" id="GO:0046872">
    <property type="term" value="F:metal ion binding"/>
    <property type="evidence" value="ECO:0007669"/>
    <property type="project" value="UniProtKB-KW"/>
</dbReference>
<dbReference type="InterPro" id="IPR036909">
    <property type="entry name" value="Cyt_c-like_dom_sf"/>
</dbReference>
<evidence type="ECO:0000256" key="1">
    <source>
        <dbReference type="ARBA" id="ARBA00022448"/>
    </source>
</evidence>
<dbReference type="PANTHER" id="PTHR11961">
    <property type="entry name" value="CYTOCHROME C"/>
    <property type="match status" value="1"/>
</dbReference>
<dbReference type="Gene3D" id="1.10.760.10">
    <property type="entry name" value="Cytochrome c-like domain"/>
    <property type="match status" value="1"/>
</dbReference>
<dbReference type="PROSITE" id="PS51007">
    <property type="entry name" value="CYTC"/>
    <property type="match status" value="1"/>
</dbReference>
<protein>
    <submittedName>
        <fullName evidence="9">Cytochrome c</fullName>
    </submittedName>
</protein>
<dbReference type="AlphaFoldDB" id="A0A1N7P7L6"/>
<keyword evidence="5 6" id="KW-0408">Iron</keyword>
<keyword evidence="10" id="KW-1185">Reference proteome</keyword>
<keyword evidence="3 6" id="KW-0479">Metal-binding</keyword>
<feature type="chain" id="PRO_5013134306" evidence="7">
    <location>
        <begin position="22"/>
        <end position="146"/>
    </location>
</feature>
<dbReference type="EMBL" id="FTOQ01000013">
    <property type="protein sequence ID" value="SIT06429.1"/>
    <property type="molecule type" value="Genomic_DNA"/>
</dbReference>
<dbReference type="Proteomes" id="UP000186684">
    <property type="component" value="Unassembled WGS sequence"/>
</dbReference>
<dbReference type="GO" id="GO:0009055">
    <property type="term" value="F:electron transfer activity"/>
    <property type="evidence" value="ECO:0007669"/>
    <property type="project" value="InterPro"/>
</dbReference>
<dbReference type="STRING" id="633194.SAMN05421759_11345"/>
<gene>
    <name evidence="9" type="ORF">SAMN05421759_11345</name>
</gene>
<dbReference type="RefSeq" id="WP_076449728.1">
    <property type="nucleotide sequence ID" value="NZ_FTOQ01000013.1"/>
</dbReference>
<organism evidence="9 10">
    <name type="scientific">Roseivivax lentus</name>
    <dbReference type="NCBI Taxonomy" id="633194"/>
    <lineage>
        <taxon>Bacteria</taxon>
        <taxon>Pseudomonadati</taxon>
        <taxon>Pseudomonadota</taxon>
        <taxon>Alphaproteobacteria</taxon>
        <taxon>Rhodobacterales</taxon>
        <taxon>Roseobacteraceae</taxon>
        <taxon>Roseivivax</taxon>
    </lineage>
</organism>
<proteinExistence type="predicted"/>
<feature type="signal peptide" evidence="7">
    <location>
        <begin position="1"/>
        <end position="21"/>
    </location>
</feature>
<keyword evidence="4" id="KW-0249">Electron transport</keyword>
<keyword evidence="7" id="KW-0732">Signal</keyword>
<evidence type="ECO:0000259" key="8">
    <source>
        <dbReference type="PROSITE" id="PS51007"/>
    </source>
</evidence>
<name>A0A1N7P7L6_9RHOB</name>
<sequence>MLKKLLAATCLFALPAGFAMAESHSSGEMEFEIVGDAEAGERVYRKCQACHMVGEDAQNRVGPQQNGVLGRTVGAVEDFRYSDVLMEKNAEGVVWTPETLAAFLENPREWAPGTKMSFAGLRKEEERNDVIAYLATYNADGTRTTE</sequence>
<dbReference type="InterPro" id="IPR009056">
    <property type="entry name" value="Cyt_c-like_dom"/>
</dbReference>